<keyword evidence="1 3" id="KW-0556">Organic radical</keyword>
<dbReference type="InterPro" id="IPR051215">
    <property type="entry name" value="GRE"/>
</dbReference>
<evidence type="ECO:0000259" key="4">
    <source>
        <dbReference type="PROSITE" id="PS51149"/>
    </source>
</evidence>
<reference evidence="6" key="1">
    <citation type="submission" date="2019-11" db="EMBL/GenBank/DDBJ databases">
        <authorList>
            <person name="Feng L."/>
        </authorList>
    </citation>
    <scope>NUCLEOTIDE SEQUENCE</scope>
    <source>
        <strain evidence="6">ChathewayiLFYP18</strain>
    </source>
</reference>
<proteinExistence type="predicted"/>
<evidence type="ECO:0000256" key="1">
    <source>
        <dbReference type="ARBA" id="ARBA00022818"/>
    </source>
</evidence>
<dbReference type="PROSITE" id="PS51149">
    <property type="entry name" value="GLY_RADICAL_2"/>
    <property type="match status" value="1"/>
</dbReference>
<dbReference type="InterPro" id="IPR001150">
    <property type="entry name" value="Gly_radical"/>
</dbReference>
<dbReference type="GO" id="GO:0005829">
    <property type="term" value="C:cytosol"/>
    <property type="evidence" value="ECO:0007669"/>
    <property type="project" value="TreeGrafter"/>
</dbReference>
<dbReference type="EMBL" id="CACRUH010000067">
    <property type="protein sequence ID" value="VYU68625.1"/>
    <property type="molecule type" value="Genomic_DNA"/>
</dbReference>
<name>A0A6N3GW47_9FIRM</name>
<dbReference type="Gene3D" id="3.20.70.20">
    <property type="match status" value="1"/>
</dbReference>
<feature type="modified residue" description="Glycine radical" evidence="3">
    <location>
        <position position="747"/>
    </location>
</feature>
<gene>
    <name evidence="6" type="primary">bssA_2</name>
    <name evidence="6" type="ORF">CHLFYP18_02086</name>
</gene>
<keyword evidence="2 6" id="KW-0456">Lyase</keyword>
<dbReference type="PANTHER" id="PTHR43641">
    <property type="entry name" value="FORMATE ACETYLTRANSFERASE 3-RELATED"/>
    <property type="match status" value="1"/>
</dbReference>
<evidence type="ECO:0000313" key="6">
    <source>
        <dbReference type="EMBL" id="VYU68625.1"/>
    </source>
</evidence>
<feature type="domain" description="Glycine radical" evidence="4">
    <location>
        <begin position="654"/>
        <end position="771"/>
    </location>
</feature>
<organism evidence="6">
    <name type="scientific">Hungatella hathewayi</name>
    <dbReference type="NCBI Taxonomy" id="154046"/>
    <lineage>
        <taxon>Bacteria</taxon>
        <taxon>Bacillati</taxon>
        <taxon>Bacillota</taxon>
        <taxon>Clostridia</taxon>
        <taxon>Lachnospirales</taxon>
        <taxon>Lachnospiraceae</taxon>
        <taxon>Hungatella</taxon>
    </lineage>
</organism>
<dbReference type="InterPro" id="IPR004184">
    <property type="entry name" value="PFL_dom"/>
</dbReference>
<dbReference type="Pfam" id="PF02901">
    <property type="entry name" value="PFL-like"/>
    <property type="match status" value="1"/>
</dbReference>
<accession>A0A6N3GW47</accession>
<evidence type="ECO:0000259" key="5">
    <source>
        <dbReference type="PROSITE" id="PS51554"/>
    </source>
</evidence>
<dbReference type="SUPFAM" id="SSF51998">
    <property type="entry name" value="PFL-like glycyl radical enzymes"/>
    <property type="match status" value="1"/>
</dbReference>
<dbReference type="PANTHER" id="PTHR43641:SF2">
    <property type="entry name" value="DEHYDRATASE YBIW-RELATED"/>
    <property type="match status" value="1"/>
</dbReference>
<evidence type="ECO:0000256" key="3">
    <source>
        <dbReference type="PROSITE-ProRule" id="PRU00493"/>
    </source>
</evidence>
<evidence type="ECO:0000256" key="2">
    <source>
        <dbReference type="ARBA" id="ARBA00023239"/>
    </source>
</evidence>
<dbReference type="Pfam" id="PF01228">
    <property type="entry name" value="Gly_radical"/>
    <property type="match status" value="1"/>
</dbReference>
<feature type="domain" description="PFL" evidence="5">
    <location>
        <begin position="1"/>
        <end position="647"/>
    </location>
</feature>
<dbReference type="GO" id="GO:0018805">
    <property type="term" value="F:benzylsuccinate synthase activity"/>
    <property type="evidence" value="ECO:0007669"/>
    <property type="project" value="UniProtKB-EC"/>
</dbReference>
<dbReference type="AlphaFoldDB" id="A0A6N3GW47"/>
<dbReference type="PROSITE" id="PS51554">
    <property type="entry name" value="PFL"/>
    <property type="match status" value="1"/>
</dbReference>
<dbReference type="EC" id="4.1.99.11" evidence="6"/>
<protein>
    <submittedName>
        <fullName evidence="6">Benzylsuccinate synthase alpha subunit</fullName>
        <ecNumber evidence="6">4.1.99.11</ecNumber>
    </submittedName>
</protein>
<sequence>MDFEVNLMEKRQMTEELKYLIEFTKIYRSETDKYIREAKCLDCQIRKILVPMTKEEKIVGRVRHTVVGFSPQYGGLYTYFFHNVQVEKMMEQAESCLTGEEREAVWECWRFWQEEKTVQKLQRRFTEKHGELEVDYKPYGPNIGMDDVRALPGEKAEVIKSLGVGSYPTARIALTIPDDDKLVRMGIPGLRDEVKRKQKENGESSFYTALLMMLDTVCLAADTYRQQAERLADAEPEYREALLKTAHTLKHIQIQAPENFQEGLQLYWLYSVISDQMNTGRMDVFLGDLYVHDLEAGILDEEGAIALLTSLYQQYLFINKVHDTRVIIGGKGRRNEANADRLALAVLETSRRVKDVVPQLTLRYYRGMNEEVLNKALLVVGEGCSFPLLYGDDTNIPAVMKLYGISEEEAEQYIPAGCGEYVIEATSTGTPNCGFNLQKAVELVLHNGDDAYMKCQAGPRTGEPEELGTFDQFWEAYRKQVEPEMLREAWGEAECYYTAAENAGYLQLSLLMNDCLERGRAMLSGGVRYMNGAPEIVGMVTAADSMTAIKKYVYDEKRFTLRQVKDMLDCNFEGFEKERRLFLNAPKYGNNDPEADAMVLKVYDHVARSAIECTETVGLDHYTIVSVNNSASADWGEYTMASACGRKDGDPLANANGASIGADKSGITALLHSMSKYDHSLHSGVINNVRISKELFQNSYEKVKALVCTFLENNGTQLNLMVIGRDDLENAVKHPEEYQNLIVRIGGFSARFVTLNPVIQNEIIKRTTFES</sequence>